<evidence type="ECO:0000313" key="2">
    <source>
        <dbReference type="Proteomes" id="UP000594638"/>
    </source>
</evidence>
<dbReference type="Proteomes" id="UP000594638">
    <property type="component" value="Unassembled WGS sequence"/>
</dbReference>
<gene>
    <name evidence="1" type="ORF">OLEA9_A084068</name>
</gene>
<comment type="caution">
    <text evidence="1">The sequence shown here is derived from an EMBL/GenBank/DDBJ whole genome shotgun (WGS) entry which is preliminary data.</text>
</comment>
<dbReference type="GO" id="GO:0016301">
    <property type="term" value="F:kinase activity"/>
    <property type="evidence" value="ECO:0007669"/>
    <property type="project" value="UniProtKB-KW"/>
</dbReference>
<keyword evidence="1" id="KW-0808">Transferase</keyword>
<reference evidence="1 2" key="1">
    <citation type="submission" date="2019-12" db="EMBL/GenBank/DDBJ databases">
        <authorList>
            <person name="Alioto T."/>
            <person name="Alioto T."/>
            <person name="Gomez Garrido J."/>
        </authorList>
    </citation>
    <scope>NUCLEOTIDE SEQUENCE [LARGE SCALE GENOMIC DNA]</scope>
</reference>
<proteinExistence type="predicted"/>
<dbReference type="AlphaFoldDB" id="A0A8S0PED8"/>
<keyword evidence="2" id="KW-1185">Reference proteome</keyword>
<dbReference type="EMBL" id="CACTIH010000045">
    <property type="protein sequence ID" value="CAA2940113.1"/>
    <property type="molecule type" value="Genomic_DNA"/>
</dbReference>
<dbReference type="OrthoDB" id="1497633at2759"/>
<sequence length="152" mass="17329">MARALSNRFCVYIYTCTSIQSWHWLQRCSHLGLSYAYDEAALALRRHIEEHARDLSDEAFSRFMDQLYDIIASLLERNEVTENMSALWVIDELLDFKVGENALKVAKIVNYMQTSIEAKREPEILVLASAVQGHLARAIGTMTAVEVECLVC</sequence>
<accession>A0A8S0PED8</accession>
<evidence type="ECO:0000313" key="1">
    <source>
        <dbReference type="EMBL" id="CAA2940113.1"/>
    </source>
</evidence>
<name>A0A8S0PED8_OLEEU</name>
<keyword evidence="1" id="KW-0418">Kinase</keyword>
<dbReference type="Gramene" id="OE9A084068T1">
    <property type="protein sequence ID" value="OE9A084068C1"/>
    <property type="gene ID" value="OE9A084068"/>
</dbReference>
<organism evidence="1 2">
    <name type="scientific">Olea europaea subsp. europaea</name>
    <dbReference type="NCBI Taxonomy" id="158383"/>
    <lineage>
        <taxon>Eukaryota</taxon>
        <taxon>Viridiplantae</taxon>
        <taxon>Streptophyta</taxon>
        <taxon>Embryophyta</taxon>
        <taxon>Tracheophyta</taxon>
        <taxon>Spermatophyta</taxon>
        <taxon>Magnoliopsida</taxon>
        <taxon>eudicotyledons</taxon>
        <taxon>Gunneridae</taxon>
        <taxon>Pentapetalae</taxon>
        <taxon>asterids</taxon>
        <taxon>lamiids</taxon>
        <taxon>Lamiales</taxon>
        <taxon>Oleaceae</taxon>
        <taxon>Oleeae</taxon>
        <taxon>Olea</taxon>
    </lineage>
</organism>
<protein>
    <submittedName>
        <fullName evidence="1">Serine threonine- kinase TOR</fullName>
    </submittedName>
</protein>